<organism evidence="6 7">
    <name type="scientific">Actinomadura chibensis</name>
    <dbReference type="NCBI Taxonomy" id="392828"/>
    <lineage>
        <taxon>Bacteria</taxon>
        <taxon>Bacillati</taxon>
        <taxon>Actinomycetota</taxon>
        <taxon>Actinomycetes</taxon>
        <taxon>Streptosporangiales</taxon>
        <taxon>Thermomonosporaceae</taxon>
        <taxon>Actinomadura</taxon>
    </lineage>
</organism>
<evidence type="ECO:0000256" key="4">
    <source>
        <dbReference type="ARBA" id="ARBA00023033"/>
    </source>
</evidence>
<keyword evidence="3" id="KW-0560">Oxidoreductase</keyword>
<dbReference type="EMBL" id="VSFG01000001">
    <property type="protein sequence ID" value="TYB47981.1"/>
    <property type="molecule type" value="Genomic_DNA"/>
</dbReference>
<dbReference type="InterPro" id="IPR050172">
    <property type="entry name" value="SsuD_RutA_monooxygenase"/>
</dbReference>
<dbReference type="STRING" id="1220554.GCA_001552135_06603"/>
<evidence type="ECO:0000313" key="7">
    <source>
        <dbReference type="Proteomes" id="UP000323380"/>
    </source>
</evidence>
<dbReference type="AlphaFoldDB" id="A0A5D0NV93"/>
<feature type="domain" description="Luciferase-like" evidence="5">
    <location>
        <begin position="2"/>
        <end position="238"/>
    </location>
</feature>
<dbReference type="PANTHER" id="PTHR42847">
    <property type="entry name" value="ALKANESULFONATE MONOOXYGENASE"/>
    <property type="match status" value="1"/>
</dbReference>
<evidence type="ECO:0000256" key="1">
    <source>
        <dbReference type="ARBA" id="ARBA00022630"/>
    </source>
</evidence>
<keyword evidence="2" id="KW-0288">FMN</keyword>
<sequence>MNIGVGLPAHVRDGIDGDTVVAWAERAEAREFATLTAGDRLVHSTPEPLITLTAAAAVTSRIRLATAALVAPVRANHALFATQAATLDNIAGPGRLRLGLEPGLREDDYEASGVSFAARGRTFDAQLRTLKRVWASGVGPAPATPGGPELMFGGMSQATLRRIRTLGGGWCAADCSPDEFGRFAALARRAWSDGGHRGEPPMSVSVMFALGPDAEARVSAELRAYYAYVGEEWLQETVDRACTDEKGVRTAAEQFEGAGCQEVVFTANNRDPEQVDLLADALGL</sequence>
<dbReference type="GO" id="GO:0046306">
    <property type="term" value="P:alkanesulfonate catabolic process"/>
    <property type="evidence" value="ECO:0007669"/>
    <property type="project" value="TreeGrafter"/>
</dbReference>
<gene>
    <name evidence="6" type="ORF">FXF69_01715</name>
</gene>
<dbReference type="SUPFAM" id="SSF51679">
    <property type="entry name" value="Bacterial luciferase-like"/>
    <property type="match status" value="1"/>
</dbReference>
<keyword evidence="7" id="KW-1185">Reference proteome</keyword>
<dbReference type="InterPro" id="IPR036661">
    <property type="entry name" value="Luciferase-like_sf"/>
</dbReference>
<dbReference type="PANTHER" id="PTHR42847:SF4">
    <property type="entry name" value="ALKANESULFONATE MONOOXYGENASE-RELATED"/>
    <property type="match status" value="1"/>
</dbReference>
<dbReference type="Gene3D" id="3.20.20.30">
    <property type="entry name" value="Luciferase-like domain"/>
    <property type="match status" value="1"/>
</dbReference>
<keyword evidence="1" id="KW-0285">Flavoprotein</keyword>
<evidence type="ECO:0000256" key="3">
    <source>
        <dbReference type="ARBA" id="ARBA00023002"/>
    </source>
</evidence>
<keyword evidence="4" id="KW-0503">Monooxygenase</keyword>
<dbReference type="InterPro" id="IPR011251">
    <property type="entry name" value="Luciferase-like_dom"/>
</dbReference>
<dbReference type="Pfam" id="PF00296">
    <property type="entry name" value="Bac_luciferase"/>
    <property type="match status" value="1"/>
</dbReference>
<name>A0A5D0NV93_9ACTN</name>
<proteinExistence type="predicted"/>
<protein>
    <submittedName>
        <fullName evidence="6">LLM class flavin-dependent oxidoreductase</fullName>
    </submittedName>
</protein>
<dbReference type="GO" id="GO:0008726">
    <property type="term" value="F:alkanesulfonate monooxygenase activity"/>
    <property type="evidence" value="ECO:0007669"/>
    <property type="project" value="TreeGrafter"/>
</dbReference>
<evidence type="ECO:0000313" key="6">
    <source>
        <dbReference type="EMBL" id="TYB47981.1"/>
    </source>
</evidence>
<dbReference type="Proteomes" id="UP000323380">
    <property type="component" value="Unassembled WGS sequence"/>
</dbReference>
<dbReference type="RefSeq" id="WP_067900679.1">
    <property type="nucleotide sequence ID" value="NZ_VSFG01000001.1"/>
</dbReference>
<reference evidence="6 7" key="1">
    <citation type="submission" date="2019-08" db="EMBL/GenBank/DDBJ databases">
        <title>Actinomadura sp. nov. CYP1-5 isolated from mountain soil.</title>
        <authorList>
            <person name="Songsumanus A."/>
            <person name="Kuncharoen N."/>
            <person name="Kudo T."/>
            <person name="Yuki M."/>
            <person name="Igarashi Y."/>
            <person name="Tanasupawat S."/>
        </authorList>
    </citation>
    <scope>NUCLEOTIDE SEQUENCE [LARGE SCALE GENOMIC DNA]</scope>
    <source>
        <strain evidence="6 7">JCM 14158</strain>
    </source>
</reference>
<comment type="caution">
    <text evidence="6">The sequence shown here is derived from an EMBL/GenBank/DDBJ whole genome shotgun (WGS) entry which is preliminary data.</text>
</comment>
<evidence type="ECO:0000256" key="2">
    <source>
        <dbReference type="ARBA" id="ARBA00022643"/>
    </source>
</evidence>
<evidence type="ECO:0000259" key="5">
    <source>
        <dbReference type="Pfam" id="PF00296"/>
    </source>
</evidence>
<accession>A0A5D0NV93</accession>